<name>A0A5B7HL88_PORTR</name>
<dbReference type="Proteomes" id="UP000324222">
    <property type="component" value="Unassembled WGS sequence"/>
</dbReference>
<proteinExistence type="predicted"/>
<organism evidence="1 2">
    <name type="scientific">Portunus trituberculatus</name>
    <name type="common">Swimming crab</name>
    <name type="synonym">Neptunus trituberculatus</name>
    <dbReference type="NCBI Taxonomy" id="210409"/>
    <lineage>
        <taxon>Eukaryota</taxon>
        <taxon>Metazoa</taxon>
        <taxon>Ecdysozoa</taxon>
        <taxon>Arthropoda</taxon>
        <taxon>Crustacea</taxon>
        <taxon>Multicrustacea</taxon>
        <taxon>Malacostraca</taxon>
        <taxon>Eumalacostraca</taxon>
        <taxon>Eucarida</taxon>
        <taxon>Decapoda</taxon>
        <taxon>Pleocyemata</taxon>
        <taxon>Brachyura</taxon>
        <taxon>Eubrachyura</taxon>
        <taxon>Portunoidea</taxon>
        <taxon>Portunidae</taxon>
        <taxon>Portuninae</taxon>
        <taxon>Portunus</taxon>
    </lineage>
</organism>
<gene>
    <name evidence="1" type="ORF">E2C01_064770</name>
</gene>
<sequence length="108" mass="12198">MFGTCFNHLRHRAFRPGTSLARSHSLCHYVLCFAPPRLPTATLSFLARGANISKGNYNTPFTEVVDHKFVLLRPSFSLFFREGTPHNLLGIQGVCVGEKDFTWMARRG</sequence>
<evidence type="ECO:0000313" key="2">
    <source>
        <dbReference type="Proteomes" id="UP000324222"/>
    </source>
</evidence>
<reference evidence="1 2" key="1">
    <citation type="submission" date="2019-05" db="EMBL/GenBank/DDBJ databases">
        <title>Another draft genome of Portunus trituberculatus and its Hox gene families provides insights of decapod evolution.</title>
        <authorList>
            <person name="Jeong J.-H."/>
            <person name="Song I."/>
            <person name="Kim S."/>
            <person name="Choi T."/>
            <person name="Kim D."/>
            <person name="Ryu S."/>
            <person name="Kim W."/>
        </authorList>
    </citation>
    <scope>NUCLEOTIDE SEQUENCE [LARGE SCALE GENOMIC DNA]</scope>
    <source>
        <tissue evidence="1">Muscle</tissue>
    </source>
</reference>
<evidence type="ECO:0000313" key="1">
    <source>
        <dbReference type="EMBL" id="MPC70519.1"/>
    </source>
</evidence>
<keyword evidence="2" id="KW-1185">Reference proteome</keyword>
<dbReference type="AlphaFoldDB" id="A0A5B7HL88"/>
<protein>
    <submittedName>
        <fullName evidence="1">Uncharacterized protein</fullName>
    </submittedName>
</protein>
<dbReference type="EMBL" id="VSRR010031260">
    <property type="protein sequence ID" value="MPC70519.1"/>
    <property type="molecule type" value="Genomic_DNA"/>
</dbReference>
<comment type="caution">
    <text evidence="1">The sequence shown here is derived from an EMBL/GenBank/DDBJ whole genome shotgun (WGS) entry which is preliminary data.</text>
</comment>
<accession>A0A5B7HL88</accession>